<dbReference type="Proteomes" id="UP001190700">
    <property type="component" value="Unassembled WGS sequence"/>
</dbReference>
<gene>
    <name evidence="2" type="ORF">CYMTET_16345</name>
</gene>
<evidence type="ECO:0000259" key="1">
    <source>
        <dbReference type="PROSITE" id="PS50800"/>
    </source>
</evidence>
<name>A0AAE0GCF2_9CHLO</name>
<dbReference type="PANTHER" id="PTHR46599">
    <property type="entry name" value="PIGGYBAC TRANSPOSABLE ELEMENT-DERIVED PROTEIN 4"/>
    <property type="match status" value="1"/>
</dbReference>
<reference evidence="2 3" key="1">
    <citation type="journal article" date="2015" name="Genome Biol. Evol.">
        <title>Comparative Genomics of a Bacterivorous Green Alga Reveals Evolutionary Causalities and Consequences of Phago-Mixotrophic Mode of Nutrition.</title>
        <authorList>
            <person name="Burns J.A."/>
            <person name="Paasch A."/>
            <person name="Narechania A."/>
            <person name="Kim E."/>
        </authorList>
    </citation>
    <scope>NUCLEOTIDE SEQUENCE [LARGE SCALE GENOMIC DNA]</scope>
    <source>
        <strain evidence="2 3">PLY_AMNH</strain>
    </source>
</reference>
<sequence length="581" mass="65908">MISVMLRRLSYSLLRVCPFPWLSPQLLRFPPQRTPQKRNWLRILLPIISTPSLSQGAQQQEADCDHRVHATEPQPTQESQPPTVELAAEVPAVKLIQNVQDLSALSQKALKEQCKLRKLAVGGTKASLTERLKAHIEANPDFVPPVSNISFDNSGARIDPTTQGSASPIPSVQPSLAQPPAAWVELTNEQAKNTRFKRPEFSGLHEEGYPSVTMAHLKSTSHPIEFFNMFLTEDFRHSTMLTHSNANAWKNRAGSAMYPLFTQFTEDEIDKFIGLHIRHGLSPVPNIRLLWANPLESFVYGDERVQRLFPRGVQRFKELRAFLHISDPYRKASQDKPFIKIQDIIDHVISNSKHNWVLGRFLSLDEIDIGFQGRFAHKDKIKYKGEGDGILMDAICDSGATQLCPQHWNTLFFDNLFTSKNFLDWLYARNKFGSGVCRTSGRGLPGCVVQDVAKKKAELEAAVGTVKVARSADFKVIAFSVYDAKPVHVMTSYHTAVKPVDKTRQVFDSYTQKKVDFHYTRLNVIDDYNYNMNGVDREAPYELGGAWCWDTVWLVSVQEEKWCYPAILQEKEALWQPEISG</sequence>
<organism evidence="2 3">
    <name type="scientific">Cymbomonas tetramitiformis</name>
    <dbReference type="NCBI Taxonomy" id="36881"/>
    <lineage>
        <taxon>Eukaryota</taxon>
        <taxon>Viridiplantae</taxon>
        <taxon>Chlorophyta</taxon>
        <taxon>Pyramimonadophyceae</taxon>
        <taxon>Pyramimonadales</taxon>
        <taxon>Pyramimonadaceae</taxon>
        <taxon>Cymbomonas</taxon>
    </lineage>
</organism>
<dbReference type="AlphaFoldDB" id="A0AAE0GCF2"/>
<dbReference type="EMBL" id="LGRX02007172">
    <property type="protein sequence ID" value="KAK3275529.1"/>
    <property type="molecule type" value="Genomic_DNA"/>
</dbReference>
<dbReference type="PROSITE" id="PS50800">
    <property type="entry name" value="SAP"/>
    <property type="match status" value="1"/>
</dbReference>
<dbReference type="Pfam" id="PF13843">
    <property type="entry name" value="DDE_Tnp_1_7"/>
    <property type="match status" value="2"/>
</dbReference>
<dbReference type="SMART" id="SM00513">
    <property type="entry name" value="SAP"/>
    <property type="match status" value="1"/>
</dbReference>
<dbReference type="Pfam" id="PF02037">
    <property type="entry name" value="SAP"/>
    <property type="match status" value="1"/>
</dbReference>
<comment type="caution">
    <text evidence="2">The sequence shown here is derived from an EMBL/GenBank/DDBJ whole genome shotgun (WGS) entry which is preliminary data.</text>
</comment>
<protein>
    <recommendedName>
        <fullName evidence="1">SAP domain-containing protein</fullName>
    </recommendedName>
</protein>
<keyword evidence="3" id="KW-1185">Reference proteome</keyword>
<accession>A0AAE0GCF2</accession>
<dbReference type="InterPro" id="IPR003034">
    <property type="entry name" value="SAP_dom"/>
</dbReference>
<evidence type="ECO:0000313" key="2">
    <source>
        <dbReference type="EMBL" id="KAK3275529.1"/>
    </source>
</evidence>
<dbReference type="InterPro" id="IPR029526">
    <property type="entry name" value="PGBD"/>
</dbReference>
<feature type="domain" description="SAP" evidence="1">
    <location>
        <begin position="102"/>
        <end position="136"/>
    </location>
</feature>
<dbReference type="Gene3D" id="1.10.720.30">
    <property type="entry name" value="SAP domain"/>
    <property type="match status" value="1"/>
</dbReference>
<proteinExistence type="predicted"/>
<dbReference type="SUPFAM" id="SSF68906">
    <property type="entry name" value="SAP domain"/>
    <property type="match status" value="1"/>
</dbReference>
<dbReference type="PANTHER" id="PTHR46599:SF3">
    <property type="entry name" value="PIGGYBAC TRANSPOSABLE ELEMENT-DERIVED PROTEIN 4"/>
    <property type="match status" value="1"/>
</dbReference>
<evidence type="ECO:0000313" key="3">
    <source>
        <dbReference type="Proteomes" id="UP001190700"/>
    </source>
</evidence>
<dbReference type="InterPro" id="IPR036361">
    <property type="entry name" value="SAP_dom_sf"/>
</dbReference>